<dbReference type="Gene3D" id="3.30.750.24">
    <property type="entry name" value="STAS domain"/>
    <property type="match status" value="1"/>
</dbReference>
<comment type="caution">
    <text evidence="7">The sequence shown here is derived from an EMBL/GenBank/DDBJ whole genome shotgun (WGS) entry which is preliminary data.</text>
</comment>
<dbReference type="GO" id="GO:0016020">
    <property type="term" value="C:membrane"/>
    <property type="evidence" value="ECO:0007669"/>
    <property type="project" value="UniProtKB-SubCell"/>
</dbReference>
<dbReference type="Pfam" id="PF01740">
    <property type="entry name" value="STAS"/>
    <property type="match status" value="1"/>
</dbReference>
<dbReference type="InterPro" id="IPR011547">
    <property type="entry name" value="SLC26A/SulP_dom"/>
</dbReference>
<feature type="transmembrane region" description="Helical" evidence="5">
    <location>
        <begin position="280"/>
        <end position="303"/>
    </location>
</feature>
<dbReference type="AlphaFoldDB" id="A0A4C1YFZ9"/>
<keyword evidence="4 5" id="KW-0472">Membrane</keyword>
<dbReference type="Proteomes" id="UP000299102">
    <property type="component" value="Unassembled WGS sequence"/>
</dbReference>
<dbReference type="STRING" id="151549.A0A4C1YFZ9"/>
<evidence type="ECO:0000313" key="8">
    <source>
        <dbReference type="Proteomes" id="UP000299102"/>
    </source>
</evidence>
<dbReference type="Pfam" id="PF00916">
    <property type="entry name" value="Sulfate_transp"/>
    <property type="match status" value="1"/>
</dbReference>
<evidence type="ECO:0000313" key="7">
    <source>
        <dbReference type="EMBL" id="GBP73914.1"/>
    </source>
</evidence>
<dbReference type="SUPFAM" id="SSF52091">
    <property type="entry name" value="SpoIIaa-like"/>
    <property type="match status" value="1"/>
</dbReference>
<name>A0A4C1YFZ9_EUMVA</name>
<dbReference type="CDD" id="cd07042">
    <property type="entry name" value="STAS_SulP_like_sulfate_transporter"/>
    <property type="match status" value="1"/>
</dbReference>
<dbReference type="OrthoDB" id="288203at2759"/>
<dbReference type="NCBIfam" id="TIGR00815">
    <property type="entry name" value="sulP"/>
    <property type="match status" value="1"/>
</dbReference>
<evidence type="ECO:0000256" key="3">
    <source>
        <dbReference type="ARBA" id="ARBA00022989"/>
    </source>
</evidence>
<feature type="transmembrane region" description="Helical" evidence="5">
    <location>
        <begin position="163"/>
        <end position="183"/>
    </location>
</feature>
<organism evidence="7 8">
    <name type="scientific">Eumeta variegata</name>
    <name type="common">Bagworm moth</name>
    <name type="synonym">Eumeta japonica</name>
    <dbReference type="NCBI Taxonomy" id="151549"/>
    <lineage>
        <taxon>Eukaryota</taxon>
        <taxon>Metazoa</taxon>
        <taxon>Ecdysozoa</taxon>
        <taxon>Arthropoda</taxon>
        <taxon>Hexapoda</taxon>
        <taxon>Insecta</taxon>
        <taxon>Pterygota</taxon>
        <taxon>Neoptera</taxon>
        <taxon>Endopterygota</taxon>
        <taxon>Lepidoptera</taxon>
        <taxon>Glossata</taxon>
        <taxon>Ditrysia</taxon>
        <taxon>Tineoidea</taxon>
        <taxon>Psychidae</taxon>
        <taxon>Oiketicinae</taxon>
        <taxon>Eumeta</taxon>
    </lineage>
</organism>
<gene>
    <name evidence="7" type="primary">Slc26a5</name>
    <name evidence="7" type="ORF">EVAR_103140_1</name>
</gene>
<dbReference type="GO" id="GO:0055085">
    <property type="term" value="P:transmembrane transport"/>
    <property type="evidence" value="ECO:0007669"/>
    <property type="project" value="InterPro"/>
</dbReference>
<dbReference type="InterPro" id="IPR001902">
    <property type="entry name" value="SLC26A/SulP_fam"/>
</dbReference>
<evidence type="ECO:0000256" key="1">
    <source>
        <dbReference type="ARBA" id="ARBA00004141"/>
    </source>
</evidence>
<dbReference type="PANTHER" id="PTHR11814">
    <property type="entry name" value="SULFATE TRANSPORTER"/>
    <property type="match status" value="1"/>
</dbReference>
<keyword evidence="2 5" id="KW-0812">Transmembrane</keyword>
<dbReference type="EMBL" id="BGZK01001192">
    <property type="protein sequence ID" value="GBP73914.1"/>
    <property type="molecule type" value="Genomic_DNA"/>
</dbReference>
<feature type="transmembrane region" description="Helical" evidence="5">
    <location>
        <begin position="377"/>
        <end position="401"/>
    </location>
</feature>
<feature type="transmembrane region" description="Helical" evidence="5">
    <location>
        <begin position="315"/>
        <end position="333"/>
    </location>
</feature>
<feature type="transmembrane region" description="Helical" evidence="5">
    <location>
        <begin position="240"/>
        <end position="268"/>
    </location>
</feature>
<accession>A0A4C1YFZ9</accession>
<protein>
    <submittedName>
        <fullName evidence="7">Prestin</fullName>
    </submittedName>
</protein>
<keyword evidence="8" id="KW-1185">Reference proteome</keyword>
<reference evidence="7 8" key="1">
    <citation type="journal article" date="2019" name="Commun. Biol.">
        <title>The bagworm genome reveals a unique fibroin gene that provides high tensile strength.</title>
        <authorList>
            <person name="Kono N."/>
            <person name="Nakamura H."/>
            <person name="Ohtoshi R."/>
            <person name="Tomita M."/>
            <person name="Numata K."/>
            <person name="Arakawa K."/>
        </authorList>
    </citation>
    <scope>NUCLEOTIDE SEQUENCE [LARGE SCALE GENOMIC DNA]</scope>
</reference>
<dbReference type="InterPro" id="IPR002645">
    <property type="entry name" value="STAS_dom"/>
</dbReference>
<evidence type="ECO:0000259" key="6">
    <source>
        <dbReference type="PROSITE" id="PS50801"/>
    </source>
</evidence>
<comment type="subcellular location">
    <subcellularLocation>
        <location evidence="1">Membrane</location>
        <topology evidence="1">Multi-pass membrane protein</topology>
    </subcellularLocation>
</comment>
<feature type="domain" description="STAS" evidence="6">
    <location>
        <begin position="513"/>
        <end position="658"/>
    </location>
</feature>
<proteinExistence type="predicted"/>
<sequence length="692" mass="76425">MAYALLSEIPPIHGLYMAFFPPLVYVVFGTSPHVSIGTFAVACLMAGKVVSQHAAPLETAHLNNTNITTEVHETTPYTPIEVVSALCFTVGIIMILMWVLRMGALSTLLSETLVSGFTTAASFHVLISQLKDLFGVRVQVQNGNYKNVYTVIELIKNMPNLNWVALTLSVVMCTVVGLNNAFLKTWVSKRSRFPVPIELLVVVAGTAVSKILNLKANYEVSLVGHIPTGLPQPKTPPIDIFRLIFLDACTITMVTYTISMSMALIFASKDKYEIDANQELLALGASNMFGSFFGCAPICASLSRSYIGYQAGSKTHISTVVTALLILCVLLWIGPFFEDLPRCVLAAIIVVSLKNMFMQVTDLSRFWSLSKLDALVWLVTFFITVLVNIDIGLGAGLLASLGTLFCRSQKPYTCLLGRVKNTDLYLDIKRYRANQSTIRIESIPKFSNSRSASPVSNIISSWKTQSIIRFTMVMANLLTEKNCKQFLDLDASAVRQADSYFGKRFMNLKIHSSPSQAEELPGVKIFHYCGGLSFASKNLFRATLYRKIGYLKPERTPTLLDEEEIVERSESLVRDPTVSNRVQCVIMDATALSYVDASGVKSLVAVHQELANSCIRVLLAGANGPVLETIEKYNSLQNQNEQFNMETFPTVHDAVVFFELHCRSRFNKTLGPETIDSLSHDASTITITNNNT</sequence>
<keyword evidence="3 5" id="KW-1133">Transmembrane helix</keyword>
<evidence type="ECO:0000256" key="5">
    <source>
        <dbReference type="SAM" id="Phobius"/>
    </source>
</evidence>
<evidence type="ECO:0000256" key="2">
    <source>
        <dbReference type="ARBA" id="ARBA00022692"/>
    </source>
</evidence>
<dbReference type="InterPro" id="IPR036513">
    <property type="entry name" value="STAS_dom_sf"/>
</dbReference>
<feature type="transmembrane region" description="Helical" evidence="5">
    <location>
        <begin position="82"/>
        <end position="100"/>
    </location>
</feature>
<evidence type="ECO:0000256" key="4">
    <source>
        <dbReference type="ARBA" id="ARBA00023136"/>
    </source>
</evidence>
<dbReference type="PROSITE" id="PS50801">
    <property type="entry name" value="STAS"/>
    <property type="match status" value="1"/>
</dbReference>